<dbReference type="InterPro" id="IPR013783">
    <property type="entry name" value="Ig-like_fold"/>
</dbReference>
<keyword evidence="1" id="KW-0378">Hydrolase</keyword>
<dbReference type="GO" id="GO:0004180">
    <property type="term" value="F:carboxypeptidase activity"/>
    <property type="evidence" value="ECO:0007669"/>
    <property type="project" value="UniProtKB-KW"/>
</dbReference>
<dbReference type="InterPro" id="IPR013784">
    <property type="entry name" value="Carb-bd-like_fold"/>
</dbReference>
<sequence>MILKNYYSAVTLLFLLLFISCQPKEVPAEKGNIYIQVRDQYGRAVANAVLSAEPTLPEYKTDEFGTVLLKEVNVGSYEIIARKDNYGSGKTAVQVKANDITNATIVLEQGKFVSFAPTVRIEFPTRPANFSLDEPILFKGYVSDNDTGNESLDVKWESNKDGLLNSDKPDKDGVTTFSTNKLSKATHFITLTVKDKSGNTTRDTITVSTLSPKSITLEKPTKIKEGISLTWNKSDASDFKEYRVYRSNETCAENAKVLLAVITEAGKTTYTDTQPPLSKQACYFVEVSTTLGLTRRSLQQQIDYPGGVLFTFVPTDADIHPTKPWIFLANRDKEQVIVYDYEAGKTVSELSVPQASGSILVGDNGDGVNVYIPSRSGHVYVYDATSLALKRSILADASATDVAISGKGHVFISVSNQWTNPLGSYNEKTGMLINQLTWSCLYGGARIKKVPGRNELIAISTAISPTDMDYVAYDTNGALILCKDDSQHGSYPLDGSIFRISPNGTYLLTSANGAAYLPNETMKYLGNISASSGISFSDFAFESDEKIFYGATSSRRSIQIIRYPELLRTDELVTKGYPIRLFKKGQTLISVSRADQSSTGSAIEVVQLK</sequence>
<proteinExistence type="predicted"/>
<dbReference type="Gene3D" id="2.60.40.10">
    <property type="entry name" value="Immunoglobulins"/>
    <property type="match status" value="2"/>
</dbReference>
<gene>
    <name evidence="1" type="ORF">IC230_18330</name>
</gene>
<comment type="caution">
    <text evidence="1">The sequence shown here is derived from an EMBL/GenBank/DDBJ whole genome shotgun (WGS) entry which is preliminary data.</text>
</comment>
<dbReference type="InterPro" id="IPR015943">
    <property type="entry name" value="WD40/YVTN_repeat-like_dom_sf"/>
</dbReference>
<keyword evidence="1" id="KW-0645">Protease</keyword>
<dbReference type="Gene3D" id="2.130.10.10">
    <property type="entry name" value="YVTN repeat-like/Quinoprotein amine dehydrogenase"/>
    <property type="match status" value="1"/>
</dbReference>
<name>A0A927GEI4_9BACT</name>
<dbReference type="PROSITE" id="PS51257">
    <property type="entry name" value="PROKAR_LIPOPROTEIN"/>
    <property type="match status" value="1"/>
</dbReference>
<dbReference type="AlphaFoldDB" id="A0A927GEI4"/>
<keyword evidence="2" id="KW-1185">Reference proteome</keyword>
<evidence type="ECO:0000313" key="2">
    <source>
        <dbReference type="Proteomes" id="UP000653797"/>
    </source>
</evidence>
<dbReference type="RefSeq" id="WP_191040486.1">
    <property type="nucleotide sequence ID" value="NZ_JACXAA010000006.1"/>
</dbReference>
<reference evidence="1" key="1">
    <citation type="submission" date="2020-09" db="EMBL/GenBank/DDBJ databases">
        <authorList>
            <person name="Kim M.K."/>
        </authorList>
    </citation>
    <scope>NUCLEOTIDE SEQUENCE</scope>
    <source>
        <strain evidence="1">BT704</strain>
    </source>
</reference>
<protein>
    <submittedName>
        <fullName evidence="1">Carboxypeptidase regulatory-like domain-containing protein</fullName>
    </submittedName>
</protein>
<dbReference type="SUPFAM" id="SSF50969">
    <property type="entry name" value="YVTN repeat-like/Quinoprotein amine dehydrogenase"/>
    <property type="match status" value="1"/>
</dbReference>
<dbReference type="SUPFAM" id="SSF49452">
    <property type="entry name" value="Starch-binding domain-like"/>
    <property type="match status" value="1"/>
</dbReference>
<organism evidence="1 2">
    <name type="scientific">Spirosoma validum</name>
    <dbReference type="NCBI Taxonomy" id="2771355"/>
    <lineage>
        <taxon>Bacteria</taxon>
        <taxon>Pseudomonadati</taxon>
        <taxon>Bacteroidota</taxon>
        <taxon>Cytophagia</taxon>
        <taxon>Cytophagales</taxon>
        <taxon>Cytophagaceae</taxon>
        <taxon>Spirosoma</taxon>
    </lineage>
</organism>
<keyword evidence="1" id="KW-0121">Carboxypeptidase</keyword>
<dbReference type="EMBL" id="JACXAA010000006">
    <property type="protein sequence ID" value="MBD2754867.1"/>
    <property type="molecule type" value="Genomic_DNA"/>
</dbReference>
<dbReference type="Gene3D" id="2.60.40.1120">
    <property type="entry name" value="Carboxypeptidase-like, regulatory domain"/>
    <property type="match status" value="1"/>
</dbReference>
<dbReference type="Proteomes" id="UP000653797">
    <property type="component" value="Unassembled WGS sequence"/>
</dbReference>
<dbReference type="InterPro" id="IPR011044">
    <property type="entry name" value="Quino_amine_DH_bsu"/>
</dbReference>
<accession>A0A927GEI4</accession>
<evidence type="ECO:0000313" key="1">
    <source>
        <dbReference type="EMBL" id="MBD2754867.1"/>
    </source>
</evidence>
<dbReference type="GO" id="GO:0030246">
    <property type="term" value="F:carbohydrate binding"/>
    <property type="evidence" value="ECO:0007669"/>
    <property type="project" value="InterPro"/>
</dbReference>